<dbReference type="PANTHER" id="PTHR30606">
    <property type="entry name" value="LIPID A BIOSYNTHESIS LAUROYL ACYLTRANSFERASE"/>
    <property type="match status" value="1"/>
</dbReference>
<keyword evidence="3 9" id="KW-0808">Transferase</keyword>
<keyword evidence="7 9" id="KW-0472">Membrane</keyword>
<proteinExistence type="inferred from homology"/>
<accession>A0A1B4V096</accession>
<dbReference type="InterPro" id="IPR011920">
    <property type="entry name" value="Lipid_A_LpxL_LpxP"/>
</dbReference>
<dbReference type="GO" id="GO:0009245">
    <property type="term" value="P:lipid A biosynthetic process"/>
    <property type="evidence" value="ECO:0007669"/>
    <property type="project" value="InterPro"/>
</dbReference>
<dbReference type="GO" id="GO:0008913">
    <property type="term" value="F:Kdo2-lipid IVA acyltransferase activity"/>
    <property type="evidence" value="ECO:0007669"/>
    <property type="project" value="UniProtKB-EC"/>
</dbReference>
<evidence type="ECO:0000256" key="1">
    <source>
        <dbReference type="ARBA" id="ARBA00022475"/>
    </source>
</evidence>
<dbReference type="HAMAP" id="MF_01942">
    <property type="entry name" value="Lipid_A_LpxL_LpxP"/>
    <property type="match status" value="1"/>
</dbReference>
<comment type="similarity">
    <text evidence="9">Belongs to the LpxL/LpxM/LpxP family.</text>
</comment>
<keyword evidence="1 9" id="KW-1003">Cell membrane</keyword>
<dbReference type="PIRSF" id="PIRSF026649">
    <property type="entry name" value="MsbB"/>
    <property type="match status" value="1"/>
</dbReference>
<protein>
    <recommendedName>
        <fullName evidence="9">Lipid A biosynthesis acyltransferase</fullName>
        <ecNumber evidence="9">2.3.1.241</ecNumber>
    </recommendedName>
    <alternativeName>
        <fullName evidence="9">Kdo(2)-lipid IV(A) acyltransferase</fullName>
    </alternativeName>
</protein>
<evidence type="ECO:0000256" key="6">
    <source>
        <dbReference type="ARBA" id="ARBA00022989"/>
    </source>
</evidence>
<name>A0A1B4V096_9GAMM</name>
<feature type="transmembrane region" description="Helical" evidence="9">
    <location>
        <begin position="16"/>
        <end position="37"/>
    </location>
</feature>
<dbReference type="GO" id="GO:0036104">
    <property type="term" value="P:Kdo2-lipid A biosynthetic process"/>
    <property type="evidence" value="ECO:0007669"/>
    <property type="project" value="UniProtKB-UniRule"/>
</dbReference>
<evidence type="ECO:0000256" key="8">
    <source>
        <dbReference type="ARBA" id="ARBA00023315"/>
    </source>
</evidence>
<dbReference type="GO" id="GO:0005886">
    <property type="term" value="C:plasma membrane"/>
    <property type="evidence" value="ECO:0007669"/>
    <property type="project" value="UniProtKB-SubCell"/>
</dbReference>
<keyword evidence="8 9" id="KW-0012">Acyltransferase</keyword>
<organism evidence="10 11">
    <name type="scientific">Sulfurifustis variabilis</name>
    <dbReference type="NCBI Taxonomy" id="1675686"/>
    <lineage>
        <taxon>Bacteria</taxon>
        <taxon>Pseudomonadati</taxon>
        <taxon>Pseudomonadota</taxon>
        <taxon>Gammaproteobacteria</taxon>
        <taxon>Acidiferrobacterales</taxon>
        <taxon>Acidiferrobacteraceae</taxon>
        <taxon>Sulfurifustis</taxon>
    </lineage>
</organism>
<comment type="subcellular location">
    <subcellularLocation>
        <location evidence="9">Cell inner membrane</location>
        <topology evidence="9">Single-pass membrane protein</topology>
    </subcellularLocation>
</comment>
<evidence type="ECO:0000256" key="9">
    <source>
        <dbReference type="HAMAP-Rule" id="MF_01942"/>
    </source>
</evidence>
<dbReference type="KEGG" id="sva:SVA_0012"/>
<comment type="pathway">
    <text evidence="9">Glycolipid biosynthesis; KDO(2)-lipid A biosynthesis; KDO(2)-lipid A from CMP-3-deoxy-D-manno-octulosonate and lipid IV(A): step 3/4.</text>
</comment>
<keyword evidence="11" id="KW-1185">Reference proteome</keyword>
<comment type="catalytic activity">
    <reaction evidence="9">
        <text>an alpha-Kdo-(2-&gt;4)-alpha-Kdo-(2-&gt;6)-lipid IVA + a fatty acyl-[ACP] = an alpha-Kdo-(2-&gt;4)-alpha-Kdo-(2-&gt;6)-(acyl)-lipid IVA + holo-[ACP]</text>
        <dbReference type="Rhea" id="RHEA:69396"/>
        <dbReference type="Rhea" id="RHEA-COMP:9685"/>
        <dbReference type="Rhea" id="RHEA-COMP:14125"/>
        <dbReference type="ChEBI" id="CHEBI:64479"/>
        <dbReference type="ChEBI" id="CHEBI:138651"/>
        <dbReference type="ChEBI" id="CHEBI:176429"/>
        <dbReference type="ChEBI" id="CHEBI:176430"/>
        <dbReference type="EC" id="2.3.1.241"/>
    </reaction>
</comment>
<evidence type="ECO:0000256" key="7">
    <source>
        <dbReference type="ARBA" id="ARBA00023136"/>
    </source>
</evidence>
<dbReference type="RefSeq" id="WP_096457008.1">
    <property type="nucleotide sequence ID" value="NZ_AP014936.1"/>
</dbReference>
<dbReference type="UniPathway" id="UPA00030"/>
<dbReference type="PANTHER" id="PTHR30606:SF9">
    <property type="entry name" value="LIPID A BIOSYNTHESIS LAUROYLTRANSFERASE"/>
    <property type="match status" value="1"/>
</dbReference>
<dbReference type="AlphaFoldDB" id="A0A1B4V096"/>
<dbReference type="Pfam" id="PF03279">
    <property type="entry name" value="Lip_A_acyltrans"/>
    <property type="match status" value="1"/>
</dbReference>
<evidence type="ECO:0000256" key="3">
    <source>
        <dbReference type="ARBA" id="ARBA00022679"/>
    </source>
</evidence>
<comment type="function">
    <text evidence="9">Catalyzes the transfer of an acyl chain from an acyl-[acyl-carrier-protein] (ACP) to a Kdo(2)-lipid IV(A) to form a Kdo(2)-(acyl)-lipid IV(A).</text>
</comment>
<dbReference type="Proteomes" id="UP000218899">
    <property type="component" value="Chromosome"/>
</dbReference>
<keyword evidence="5 9" id="KW-0448">Lipopolysaccharide biosynthesis</keyword>
<gene>
    <name evidence="9" type="primary">lpxL</name>
    <name evidence="10" type="ORF">SVA_0012</name>
</gene>
<evidence type="ECO:0000256" key="5">
    <source>
        <dbReference type="ARBA" id="ARBA00022985"/>
    </source>
</evidence>
<evidence type="ECO:0000256" key="2">
    <source>
        <dbReference type="ARBA" id="ARBA00022519"/>
    </source>
</evidence>
<keyword evidence="2 9" id="KW-0997">Cell inner membrane</keyword>
<sequence>MPDSTARITGPRHWPAWIGLGLLRAVGALPLPVIAWLGHRLGDLFYYLLRSRRRVAETNIARCFPELDRRAQALLVRAHFRGFGQALLDLGLAWWSSPARLRRLVRLTGREHVDRALAEGRNLILLAPHFLALEVAGTRISLDWPLVAVFRDPDNAVFRQSVSRARRRFGAKLVERNQNLTAMVRQLRKGVPLYYLPDQSTGRKRSVFVPFFGVQAATFSALGRLAALGEAVVVPCYSRQLARGAGYEIVFAPPLADFPTGDPVEDTRRMNVAIEEAVRAAPEQYFWIHKRFKTRPRGEPKFYSD</sequence>
<dbReference type="GO" id="GO:0009103">
    <property type="term" value="P:lipopolysaccharide biosynthetic process"/>
    <property type="evidence" value="ECO:0007669"/>
    <property type="project" value="UniProtKB-UniRule"/>
</dbReference>
<dbReference type="OrthoDB" id="9803456at2"/>
<evidence type="ECO:0000313" key="10">
    <source>
        <dbReference type="EMBL" id="BAU46595.1"/>
    </source>
</evidence>
<dbReference type="EMBL" id="AP014936">
    <property type="protein sequence ID" value="BAU46595.1"/>
    <property type="molecule type" value="Genomic_DNA"/>
</dbReference>
<dbReference type="InterPro" id="IPR004960">
    <property type="entry name" value="LipA_acyltrans"/>
</dbReference>
<dbReference type="CDD" id="cd07984">
    <property type="entry name" value="LPLAT_LABLAT-like"/>
    <property type="match status" value="1"/>
</dbReference>
<comment type="pathway">
    <text evidence="9">Bacterial outer membrane biogenesis; lipopolysaccharide biosynthesis.</text>
</comment>
<evidence type="ECO:0000256" key="4">
    <source>
        <dbReference type="ARBA" id="ARBA00022692"/>
    </source>
</evidence>
<evidence type="ECO:0000313" key="11">
    <source>
        <dbReference type="Proteomes" id="UP000218899"/>
    </source>
</evidence>
<feature type="short sequence motif" description="HXXXXD motif" evidence="9">
    <location>
        <begin position="129"/>
        <end position="134"/>
    </location>
</feature>
<reference evidence="10 11" key="1">
    <citation type="submission" date="2015-08" db="EMBL/GenBank/DDBJ databases">
        <title>Complete genome sequence of Sulfurifustis variabilis.</title>
        <authorList>
            <person name="Miura A."/>
            <person name="Kojima H."/>
            <person name="Fukui M."/>
        </authorList>
    </citation>
    <scope>NUCLEOTIDE SEQUENCE [LARGE SCALE GENOMIC DNA]</scope>
    <source>
        <strain evidence="11">skN76</strain>
    </source>
</reference>
<keyword evidence="6 9" id="KW-1133">Transmembrane helix</keyword>
<dbReference type="EC" id="2.3.1.241" evidence="9"/>
<keyword evidence="4 9" id="KW-0812">Transmembrane</keyword>
<dbReference type="UniPathway" id="UPA00360">
    <property type="reaction ID" value="UER00485"/>
</dbReference>